<dbReference type="RefSeq" id="WP_108886397.1">
    <property type="nucleotide sequence ID" value="NZ_OMOJ01000004.1"/>
</dbReference>
<reference evidence="2" key="1">
    <citation type="submission" date="2018-03" db="EMBL/GenBank/DDBJ databases">
        <authorList>
            <person name="Rodrigo-Torres L."/>
            <person name="Arahal R. D."/>
            <person name="Lucena T."/>
        </authorList>
    </citation>
    <scope>NUCLEOTIDE SEQUENCE [LARGE SCALE GENOMIC DNA]</scope>
    <source>
        <strain evidence="2">CECT 8871</strain>
    </source>
</reference>
<evidence type="ECO:0008006" key="3">
    <source>
        <dbReference type="Google" id="ProtNLM"/>
    </source>
</evidence>
<sequence length="114" mass="11906">MTNLTKSLLVSMLALTAVSACDRERSNSVRFDGNYYPAKGKAVEAKAPADFVVTVSNVAQGLEGARQAGEYEATKYCIQKLGTSDVIWQIGPDADETAIGAASGTLTLAGSCVE</sequence>
<name>A0A2R8AWW4_9RHOB</name>
<dbReference type="AlphaFoldDB" id="A0A2R8AWW4"/>
<dbReference type="PROSITE" id="PS51257">
    <property type="entry name" value="PROKAR_LIPOPROTEIN"/>
    <property type="match status" value="1"/>
</dbReference>
<dbReference type="OrthoDB" id="7659281at2"/>
<evidence type="ECO:0000313" key="2">
    <source>
        <dbReference type="Proteomes" id="UP000244904"/>
    </source>
</evidence>
<evidence type="ECO:0000313" key="1">
    <source>
        <dbReference type="EMBL" id="SPF80546.1"/>
    </source>
</evidence>
<protein>
    <recommendedName>
        <fullName evidence="3">Lipoprotein</fullName>
    </recommendedName>
</protein>
<proteinExistence type="predicted"/>
<organism evidence="1 2">
    <name type="scientific">Pseudoprimorskyibacter insulae</name>
    <dbReference type="NCBI Taxonomy" id="1695997"/>
    <lineage>
        <taxon>Bacteria</taxon>
        <taxon>Pseudomonadati</taxon>
        <taxon>Pseudomonadota</taxon>
        <taxon>Alphaproteobacteria</taxon>
        <taxon>Rhodobacterales</taxon>
        <taxon>Paracoccaceae</taxon>
        <taxon>Pseudoprimorskyibacter</taxon>
    </lineage>
</organism>
<gene>
    <name evidence="1" type="ORF">PRI8871_02356</name>
</gene>
<accession>A0A2R8AWW4</accession>
<dbReference type="EMBL" id="OMOJ01000004">
    <property type="protein sequence ID" value="SPF80546.1"/>
    <property type="molecule type" value="Genomic_DNA"/>
</dbReference>
<keyword evidence="2" id="KW-1185">Reference proteome</keyword>
<dbReference type="Proteomes" id="UP000244904">
    <property type="component" value="Unassembled WGS sequence"/>
</dbReference>